<evidence type="ECO:0000256" key="10">
    <source>
        <dbReference type="PIRNR" id="PIRNR000168"/>
    </source>
</evidence>
<dbReference type="InterPro" id="IPR046373">
    <property type="entry name" value="Acyl-CoA_Oxase/DH_mid-dom_sf"/>
</dbReference>
<feature type="binding site" evidence="12">
    <location>
        <position position="183"/>
    </location>
    <ligand>
        <name>FAD</name>
        <dbReference type="ChEBI" id="CHEBI:57692"/>
    </ligand>
</feature>
<feature type="binding site" evidence="12">
    <location>
        <position position="144"/>
    </location>
    <ligand>
        <name>FAD</name>
        <dbReference type="ChEBI" id="CHEBI:57692"/>
    </ligand>
</feature>
<evidence type="ECO:0000256" key="9">
    <source>
        <dbReference type="ARBA" id="ARBA00023140"/>
    </source>
</evidence>
<dbReference type="PIRSF" id="PIRSF000168">
    <property type="entry name" value="Acyl-CoA_oxidase"/>
    <property type="match status" value="1"/>
</dbReference>
<keyword evidence="18" id="KW-1185">Reference proteome</keyword>
<evidence type="ECO:0000256" key="8">
    <source>
        <dbReference type="ARBA" id="ARBA00023098"/>
    </source>
</evidence>
<dbReference type="PANTHER" id="PTHR10909">
    <property type="entry name" value="ELECTRON TRANSPORT OXIDOREDUCTASE"/>
    <property type="match status" value="1"/>
</dbReference>
<keyword evidence="9" id="KW-0576">Peroxisome</keyword>
<dbReference type="InParanoid" id="F2TXM3"/>
<feature type="domain" description="Acyl-CoA oxidase C-alpha1" evidence="16">
    <location>
        <begin position="280"/>
        <end position="442"/>
    </location>
</feature>
<reference evidence="17" key="1">
    <citation type="submission" date="2009-08" db="EMBL/GenBank/DDBJ databases">
        <title>Annotation of Salpingoeca rosetta.</title>
        <authorList>
            <consortium name="The Broad Institute Genome Sequencing Platform"/>
            <person name="Russ C."/>
            <person name="Cuomo C."/>
            <person name="Burger G."/>
            <person name="Gray M.W."/>
            <person name="Holland P.W.H."/>
            <person name="King N."/>
            <person name="Lang F.B.F."/>
            <person name="Roger A.J."/>
            <person name="Ruiz-Trillo I."/>
            <person name="Young S.K."/>
            <person name="Zeng Q."/>
            <person name="Gargeya S."/>
            <person name="Alvarado L."/>
            <person name="Berlin A."/>
            <person name="Chapman S.B."/>
            <person name="Chen Z."/>
            <person name="Freedman E."/>
            <person name="Gellesch M."/>
            <person name="Goldberg J."/>
            <person name="Griggs A."/>
            <person name="Gujja S."/>
            <person name="Heilman E."/>
            <person name="Heiman D."/>
            <person name="Howarth C."/>
            <person name="Mehta T."/>
            <person name="Neiman D."/>
            <person name="Pearson M."/>
            <person name="Roberts A."/>
            <person name="Saif S."/>
            <person name="Shea T."/>
            <person name="Shenoy N."/>
            <person name="Sisk P."/>
            <person name="Stolte C."/>
            <person name="Sykes S."/>
            <person name="White J."/>
            <person name="Yandava C."/>
            <person name="Haas B."/>
            <person name="Nusbaum C."/>
            <person name="Birren B."/>
        </authorList>
    </citation>
    <scope>NUCLEOTIDE SEQUENCE [LARGE SCALE GENOMIC DNA]</scope>
    <source>
        <strain evidence="17">ATCC 50818</strain>
    </source>
</reference>
<dbReference type="GO" id="GO:0003997">
    <property type="term" value="F:acyl-CoA oxidase activity"/>
    <property type="evidence" value="ECO:0007669"/>
    <property type="project" value="InterPro"/>
</dbReference>
<dbReference type="Pfam" id="PF22924">
    <property type="entry name" value="ACOX_C_alpha1"/>
    <property type="match status" value="1"/>
</dbReference>
<comment type="subcellular location">
    <subcellularLocation>
        <location evidence="2">Peroxisome</location>
    </subcellularLocation>
</comment>
<evidence type="ECO:0000256" key="4">
    <source>
        <dbReference type="ARBA" id="ARBA00022630"/>
    </source>
</evidence>
<dbReference type="Pfam" id="PF02770">
    <property type="entry name" value="Acyl-CoA_dh_M"/>
    <property type="match status" value="1"/>
</dbReference>
<evidence type="ECO:0000259" key="15">
    <source>
        <dbReference type="Pfam" id="PF14749"/>
    </source>
</evidence>
<dbReference type="Proteomes" id="UP000007799">
    <property type="component" value="Unassembled WGS sequence"/>
</dbReference>
<feature type="domain" description="Acyl-CoA oxidase/dehydrogenase middle" evidence="14">
    <location>
        <begin position="141"/>
        <end position="250"/>
    </location>
</feature>
<dbReference type="KEGG" id="sre:PTSG_00839"/>
<dbReference type="RefSeq" id="XP_004998307.1">
    <property type="nucleotide sequence ID" value="XM_004998250.1"/>
</dbReference>
<evidence type="ECO:0000259" key="14">
    <source>
        <dbReference type="Pfam" id="PF02770"/>
    </source>
</evidence>
<gene>
    <name evidence="17" type="ORF">PTSG_00839</name>
</gene>
<evidence type="ECO:0000256" key="1">
    <source>
        <dbReference type="ARBA" id="ARBA00001974"/>
    </source>
</evidence>
<dbReference type="EMBL" id="GL832956">
    <property type="protein sequence ID" value="EGD76132.1"/>
    <property type="molecule type" value="Genomic_DNA"/>
</dbReference>
<dbReference type="FunFam" id="2.40.110.10:FF:000003">
    <property type="entry name" value="Acyl-coenzyme A oxidase"/>
    <property type="match status" value="1"/>
</dbReference>
<dbReference type="GO" id="GO:0071949">
    <property type="term" value="F:FAD binding"/>
    <property type="evidence" value="ECO:0007669"/>
    <property type="project" value="InterPro"/>
</dbReference>
<dbReference type="InterPro" id="IPR037069">
    <property type="entry name" value="AcylCoA_DH/ox_N_sf"/>
</dbReference>
<dbReference type="InterPro" id="IPR012258">
    <property type="entry name" value="Acyl-CoA_oxidase"/>
</dbReference>
<feature type="domain" description="Acyl-coenzyme A oxidase N-terminal" evidence="15">
    <location>
        <begin position="23"/>
        <end position="138"/>
    </location>
</feature>
<evidence type="ECO:0000313" key="18">
    <source>
        <dbReference type="Proteomes" id="UP000007799"/>
    </source>
</evidence>
<protein>
    <recommendedName>
        <fullName evidence="10">Acyl-coenzyme A oxidase</fullName>
    </recommendedName>
</protein>
<keyword evidence="7" id="KW-0560">Oxidoreductase</keyword>
<evidence type="ECO:0000256" key="7">
    <source>
        <dbReference type="ARBA" id="ARBA00023002"/>
    </source>
</evidence>
<evidence type="ECO:0000256" key="6">
    <source>
        <dbReference type="ARBA" id="ARBA00022832"/>
    </source>
</evidence>
<evidence type="ECO:0000259" key="13">
    <source>
        <dbReference type="Pfam" id="PF01756"/>
    </source>
</evidence>
<evidence type="ECO:0000313" key="17">
    <source>
        <dbReference type="EMBL" id="EGD76132.1"/>
    </source>
</evidence>
<dbReference type="Gene3D" id="1.20.140.10">
    <property type="entry name" value="Butyryl-CoA Dehydrogenase, subunit A, domain 3"/>
    <property type="match status" value="2"/>
</dbReference>
<dbReference type="InterPro" id="IPR002655">
    <property type="entry name" value="Acyl-CoA_oxidase_C"/>
</dbReference>
<dbReference type="STRING" id="946362.F2TXM3"/>
<dbReference type="FunCoup" id="F2TXM3">
    <property type="interactions" value="913"/>
</dbReference>
<organism evidence="18">
    <name type="scientific">Salpingoeca rosetta (strain ATCC 50818 / BSB-021)</name>
    <dbReference type="NCBI Taxonomy" id="946362"/>
    <lineage>
        <taxon>Eukaryota</taxon>
        <taxon>Choanoflagellata</taxon>
        <taxon>Craspedida</taxon>
        <taxon>Salpingoecidae</taxon>
        <taxon>Salpingoeca</taxon>
    </lineage>
</organism>
<dbReference type="InterPro" id="IPR029320">
    <property type="entry name" value="Acyl-CoA_ox_N"/>
</dbReference>
<proteinExistence type="inferred from homology"/>
<dbReference type="AlphaFoldDB" id="F2TXM3"/>
<feature type="active site" description="Proton acceptor" evidence="11">
    <location>
        <position position="427"/>
    </location>
</feature>
<dbReference type="SUPFAM" id="SSF56645">
    <property type="entry name" value="Acyl-CoA dehydrogenase NM domain-like"/>
    <property type="match status" value="1"/>
</dbReference>
<name>F2TXM3_SALR5</name>
<dbReference type="Pfam" id="PF14749">
    <property type="entry name" value="Acyl-CoA_ox_N"/>
    <property type="match status" value="1"/>
</dbReference>
<comment type="similarity">
    <text evidence="3 10">Belongs to the acyl-CoA oxidase family.</text>
</comment>
<keyword evidence="6" id="KW-0276">Fatty acid metabolism</keyword>
<keyword evidence="4 10" id="KW-0285">Flavoprotein</keyword>
<comment type="cofactor">
    <cofactor evidence="1">
        <name>FAD</name>
        <dbReference type="ChEBI" id="CHEBI:57692"/>
    </cofactor>
</comment>
<dbReference type="FunFam" id="1.20.140.10:FF:000005">
    <property type="entry name" value="Acyl-coenzyme A oxidase"/>
    <property type="match status" value="1"/>
</dbReference>
<feature type="domain" description="Acyl-CoA oxidase C-terminal" evidence="13">
    <location>
        <begin position="481"/>
        <end position="659"/>
    </location>
</feature>
<dbReference type="InterPro" id="IPR006091">
    <property type="entry name" value="Acyl-CoA_Oxase/DH_mid-dom"/>
</dbReference>
<dbReference type="GO" id="GO:0005777">
    <property type="term" value="C:peroxisome"/>
    <property type="evidence" value="ECO:0007669"/>
    <property type="project" value="UniProtKB-SubCell"/>
</dbReference>
<dbReference type="GeneID" id="16078902"/>
<dbReference type="InterPro" id="IPR009100">
    <property type="entry name" value="AcylCoA_DH/oxidase_NM_dom_sf"/>
</dbReference>
<sequence length="671" mass="74768">MDGSVGVGGRGPLDEERKGAEMDVDAVMALLAGSPEVVEKRRQIRRVIEADEVMSVDDYYFCDRTRRYERALEKTVRFVQLVRMHGWKDQDAIYARRCIREQLPVGLHWAMFIPCIKGQGTKEQQAKWLPLAETMQIVGTYAQTELGHGTFLRGLETTATYDPATESFILNSPTLTSTKWWPGSLGKTATHCVVMARLITKGRDYGTHAFIVQIRDLDTHRPLKGITVGDIGPKFGYDSMDNGFLRFDSVAIPRAHLLSRYAKVAVDGSYSKPLNTKLSYGTMIFVRSHMIMDAALHLKAATTIAVRYGAVRRQSLMDETDTTESKILDYTVQQETLFELLGAAFAFHFAGRILSDLYHRLQASLSSNDLSLLSYTHGTTSGLKAYCSTITSEGIEACRRCCGGHGYSKFSGLPDLYTDYVPACTYEGENVVMYLQCARYLLKMVAAIEQKDPVPSDLAYLGDRSLAAAARKLTSTHGVKNLDNLLLILRAIAVVRIMEAHGALISAQQRYATSGRAWNACAPVLMKAAQAHCRIMVFNYLLEGVRAAHLDDKTHGVLVSLTRFYGLRLASYDVVETDVLTRQAIANMKQAAEDERTVIRRNAVALVDAFDLSDFFLNSALGRADGRVYEALYEYAQKEPMNQHEVSPAVEQHLLPLMQTTRRIFGGQSKL</sequence>
<evidence type="ECO:0000256" key="3">
    <source>
        <dbReference type="ARBA" id="ARBA00006288"/>
    </source>
</evidence>
<dbReference type="OrthoDB" id="538336at2759"/>
<evidence type="ECO:0000256" key="2">
    <source>
        <dbReference type="ARBA" id="ARBA00004275"/>
    </source>
</evidence>
<evidence type="ECO:0000256" key="12">
    <source>
        <dbReference type="PIRSR" id="PIRSR000168-2"/>
    </source>
</evidence>
<dbReference type="PANTHER" id="PTHR10909:SF250">
    <property type="entry name" value="PEROXISOMAL ACYL-COENZYME A OXIDASE 1"/>
    <property type="match status" value="1"/>
</dbReference>
<keyword evidence="8" id="KW-0443">Lipid metabolism</keyword>
<dbReference type="OMA" id="AHAQYMV"/>
<dbReference type="GO" id="GO:0055088">
    <property type="term" value="P:lipid homeostasis"/>
    <property type="evidence" value="ECO:0007669"/>
    <property type="project" value="TreeGrafter"/>
</dbReference>
<evidence type="ECO:0000256" key="5">
    <source>
        <dbReference type="ARBA" id="ARBA00022827"/>
    </source>
</evidence>
<keyword evidence="5 10" id="KW-0274">FAD</keyword>
<dbReference type="SUPFAM" id="SSF47203">
    <property type="entry name" value="Acyl-CoA dehydrogenase C-terminal domain-like"/>
    <property type="match status" value="2"/>
</dbReference>
<dbReference type="GO" id="GO:0033540">
    <property type="term" value="P:fatty acid beta-oxidation using acyl-CoA oxidase"/>
    <property type="evidence" value="ECO:0007669"/>
    <property type="project" value="TreeGrafter"/>
</dbReference>
<dbReference type="InterPro" id="IPR036250">
    <property type="entry name" value="AcylCo_DH-like_C"/>
</dbReference>
<dbReference type="Gene3D" id="2.40.110.10">
    <property type="entry name" value="Butyryl-CoA Dehydrogenase, subunit A, domain 2"/>
    <property type="match status" value="1"/>
</dbReference>
<evidence type="ECO:0000256" key="11">
    <source>
        <dbReference type="PIRSR" id="PIRSR000168-1"/>
    </source>
</evidence>
<dbReference type="Gene3D" id="1.10.540.10">
    <property type="entry name" value="Acyl-CoA dehydrogenase/oxidase, N-terminal domain"/>
    <property type="match status" value="1"/>
</dbReference>
<dbReference type="InterPro" id="IPR055060">
    <property type="entry name" value="ACOX_C_alpha1"/>
</dbReference>
<dbReference type="FunFam" id="1.10.540.10:FF:000006">
    <property type="entry name" value="Acyl-coenzyme A oxidase"/>
    <property type="match status" value="1"/>
</dbReference>
<evidence type="ECO:0000259" key="16">
    <source>
        <dbReference type="Pfam" id="PF22924"/>
    </source>
</evidence>
<dbReference type="GO" id="GO:0005504">
    <property type="term" value="F:fatty acid binding"/>
    <property type="evidence" value="ECO:0007669"/>
    <property type="project" value="TreeGrafter"/>
</dbReference>
<accession>F2TXM3</accession>
<dbReference type="eggNOG" id="KOG0136">
    <property type="taxonomic scope" value="Eukaryota"/>
</dbReference>
<dbReference type="Pfam" id="PF01756">
    <property type="entry name" value="ACOX"/>
    <property type="match status" value="1"/>
</dbReference>